<evidence type="ECO:0000313" key="1">
    <source>
        <dbReference type="EMBL" id="KAI9553663.1"/>
    </source>
</evidence>
<accession>A0AAD5PQ10</accession>
<name>A0AAD5PQ10_9CRUS</name>
<dbReference type="EMBL" id="WJBH02000009">
    <property type="protein sequence ID" value="KAI9553663.1"/>
    <property type="molecule type" value="Genomic_DNA"/>
</dbReference>
<dbReference type="PANTHER" id="PTHR33053:SF9">
    <property type="entry name" value="AGAP000105-PA"/>
    <property type="match status" value="1"/>
</dbReference>
<protein>
    <submittedName>
        <fullName evidence="1">Uncharacterized protein</fullName>
    </submittedName>
</protein>
<dbReference type="AlphaFoldDB" id="A0AAD5PQ10"/>
<keyword evidence="2" id="KW-1185">Reference proteome</keyword>
<dbReference type="Proteomes" id="UP000820818">
    <property type="component" value="Linkage Group LG9"/>
</dbReference>
<comment type="caution">
    <text evidence="1">The sequence shown here is derived from an EMBL/GenBank/DDBJ whole genome shotgun (WGS) entry which is preliminary data.</text>
</comment>
<proteinExistence type="predicted"/>
<evidence type="ECO:0000313" key="2">
    <source>
        <dbReference type="Proteomes" id="UP000820818"/>
    </source>
</evidence>
<gene>
    <name evidence="1" type="ORF">GHT06_021590</name>
</gene>
<reference evidence="1 2" key="1">
    <citation type="submission" date="2022-05" db="EMBL/GenBank/DDBJ databases">
        <title>A multi-omics perspective on studying reproductive biology in Daphnia sinensis.</title>
        <authorList>
            <person name="Jia J."/>
        </authorList>
    </citation>
    <scope>NUCLEOTIDE SEQUENCE [LARGE SCALE GENOMIC DNA]</scope>
    <source>
        <strain evidence="1 2">WSL</strain>
    </source>
</reference>
<organism evidence="1 2">
    <name type="scientific">Daphnia sinensis</name>
    <dbReference type="NCBI Taxonomy" id="1820382"/>
    <lineage>
        <taxon>Eukaryota</taxon>
        <taxon>Metazoa</taxon>
        <taxon>Ecdysozoa</taxon>
        <taxon>Arthropoda</taxon>
        <taxon>Crustacea</taxon>
        <taxon>Branchiopoda</taxon>
        <taxon>Diplostraca</taxon>
        <taxon>Cladocera</taxon>
        <taxon>Anomopoda</taxon>
        <taxon>Daphniidae</taxon>
        <taxon>Daphnia</taxon>
        <taxon>Daphnia similis group</taxon>
    </lineage>
</organism>
<sequence>MEGAKPFEIGPYHGHSKPDHPNDYLRYFHTEITNLIENGFYYKASNVKIETTGFCCNAPALSFIKLIKPCGAHYCCMKCETEGEYVFNGS</sequence>
<dbReference type="PANTHER" id="PTHR33053">
    <property type="entry name" value="PROTEIN, PUTATIVE-RELATED"/>
    <property type="match status" value="1"/>
</dbReference>